<evidence type="ECO:0000256" key="3">
    <source>
        <dbReference type="ARBA" id="ARBA00022475"/>
    </source>
</evidence>
<evidence type="ECO:0000313" key="13">
    <source>
        <dbReference type="Proteomes" id="UP000199039"/>
    </source>
</evidence>
<evidence type="ECO:0000256" key="2">
    <source>
        <dbReference type="ARBA" id="ARBA00006683"/>
    </source>
</evidence>
<dbReference type="SUPFAM" id="SSF52540">
    <property type="entry name" value="P-loop containing nucleoside triphosphate hydrolases"/>
    <property type="match status" value="1"/>
</dbReference>
<keyword evidence="8 10" id="KW-0472">Membrane</keyword>
<organism evidence="12 13">
    <name type="scientific">Sanguibacter gelidistatuariae</name>
    <dbReference type="NCBI Taxonomy" id="1814289"/>
    <lineage>
        <taxon>Bacteria</taxon>
        <taxon>Bacillati</taxon>
        <taxon>Actinomycetota</taxon>
        <taxon>Actinomycetes</taxon>
        <taxon>Micrococcales</taxon>
        <taxon>Sanguibacteraceae</taxon>
        <taxon>Sanguibacter</taxon>
    </lineage>
</organism>
<evidence type="ECO:0000256" key="7">
    <source>
        <dbReference type="ARBA" id="ARBA00022989"/>
    </source>
</evidence>
<dbReference type="CDD" id="cd05387">
    <property type="entry name" value="BY-kinase"/>
    <property type="match status" value="1"/>
</dbReference>
<dbReference type="InterPro" id="IPR027417">
    <property type="entry name" value="P-loop_NTPase"/>
</dbReference>
<dbReference type="GO" id="GO:0004713">
    <property type="term" value="F:protein tyrosine kinase activity"/>
    <property type="evidence" value="ECO:0007669"/>
    <property type="project" value="UniProtKB-KW"/>
</dbReference>
<dbReference type="PANTHER" id="PTHR32309">
    <property type="entry name" value="TYROSINE-PROTEIN KINASE"/>
    <property type="match status" value="1"/>
</dbReference>
<evidence type="ECO:0000313" key="12">
    <source>
        <dbReference type="EMBL" id="SDC89351.1"/>
    </source>
</evidence>
<dbReference type="Gene3D" id="3.40.50.300">
    <property type="entry name" value="P-loop containing nucleotide triphosphate hydrolases"/>
    <property type="match status" value="1"/>
</dbReference>
<dbReference type="OrthoDB" id="9812433at2"/>
<dbReference type="Pfam" id="PF02706">
    <property type="entry name" value="Wzz"/>
    <property type="match status" value="1"/>
</dbReference>
<gene>
    <name evidence="12" type="ORF">SAMN05216410_2487</name>
</gene>
<keyword evidence="5" id="KW-0547">Nucleotide-binding</keyword>
<evidence type="ECO:0000256" key="8">
    <source>
        <dbReference type="ARBA" id="ARBA00023136"/>
    </source>
</evidence>
<evidence type="ECO:0000256" key="9">
    <source>
        <dbReference type="SAM" id="MobiDB-lite"/>
    </source>
</evidence>
<dbReference type="InterPro" id="IPR050445">
    <property type="entry name" value="Bact_polysacc_biosynth/exp"/>
</dbReference>
<dbReference type="AlphaFoldDB" id="A0A1G6QAW4"/>
<accession>A0A1G6QAW4</accession>
<evidence type="ECO:0000256" key="5">
    <source>
        <dbReference type="ARBA" id="ARBA00022741"/>
    </source>
</evidence>
<evidence type="ECO:0000256" key="6">
    <source>
        <dbReference type="ARBA" id="ARBA00022840"/>
    </source>
</evidence>
<sequence length="518" mass="52922">MTLKEFVRMLWAGKWLIVVAVIIGGAASVAYLQTRTVIYSSTASVQFRADAPQAGTVAPPTLAVDSEQAASTEVAARAAALLGDKGTGVNLLTDVSTSVDPTTSRVFITAQATDPAAAEKLANAFAQGYVAQVGADWDALLKGIEANMASTKDKAAVLDAATKANPGDPIAAADLAAVLSSYGTLATQSNLGGALGSPAVLAQAASSGTPQGMNSKMALALGVLAGALLGLGLALLRRALDTSVTNAKVARDVSGVPVLAELADVRRSVVKAGGALPVDGRAATPFTESIRELRTAIQAALGDQPLVIVVTATEPDAPRSFIAANLAASWALSGRDTVVMSGDLRRGELDELLPAPPGWKPGSLEVSGALAAMRPTSVSGLRFLPAPETALDPADYLASSSARQLIARIRGSAQVVIIDAPPVLAAADAIILGGYAEGVVLIATVGQTSRTVLENAAARLTSAKVRLLGIALHGRTADRRMTYVSTYAPAGALPQDSSSKKGRRRVDEEQRNPSRSSV</sequence>
<protein>
    <submittedName>
        <fullName evidence="12">Non-specific protein-tyrosine kinase</fullName>
    </submittedName>
</protein>
<comment type="similarity">
    <text evidence="2">Belongs to the CpsC/CapA family.</text>
</comment>
<feature type="region of interest" description="Disordered" evidence="9">
    <location>
        <begin position="490"/>
        <end position="518"/>
    </location>
</feature>
<keyword evidence="7 10" id="KW-1133">Transmembrane helix</keyword>
<dbReference type="RefSeq" id="WP_139185801.1">
    <property type="nucleotide sequence ID" value="NZ_FMYH01000004.1"/>
</dbReference>
<dbReference type="Proteomes" id="UP000199039">
    <property type="component" value="Unassembled WGS sequence"/>
</dbReference>
<keyword evidence="4 10" id="KW-0812">Transmembrane</keyword>
<dbReference type="GO" id="GO:0005886">
    <property type="term" value="C:plasma membrane"/>
    <property type="evidence" value="ECO:0007669"/>
    <property type="project" value="UniProtKB-SubCell"/>
</dbReference>
<dbReference type="InterPro" id="IPR003856">
    <property type="entry name" value="LPS_length_determ_N"/>
</dbReference>
<keyword evidence="12" id="KW-0829">Tyrosine-protein kinase</keyword>
<dbReference type="EMBL" id="FMYH01000004">
    <property type="protein sequence ID" value="SDC89351.1"/>
    <property type="molecule type" value="Genomic_DNA"/>
</dbReference>
<name>A0A1G6QAW4_9MICO</name>
<dbReference type="STRING" id="1814289.SAMN05216410_2487"/>
<keyword evidence="13" id="KW-1185">Reference proteome</keyword>
<keyword evidence="3" id="KW-1003">Cell membrane</keyword>
<evidence type="ECO:0000256" key="10">
    <source>
        <dbReference type="SAM" id="Phobius"/>
    </source>
</evidence>
<dbReference type="InterPro" id="IPR005702">
    <property type="entry name" value="Wzc-like_C"/>
</dbReference>
<feature type="transmembrane region" description="Helical" evidence="10">
    <location>
        <begin position="12"/>
        <end position="32"/>
    </location>
</feature>
<comment type="subcellular location">
    <subcellularLocation>
        <location evidence="1">Cell membrane</location>
        <topology evidence="1">Multi-pass membrane protein</topology>
    </subcellularLocation>
</comment>
<dbReference type="PANTHER" id="PTHR32309:SF31">
    <property type="entry name" value="CAPSULAR EXOPOLYSACCHARIDE FAMILY"/>
    <property type="match status" value="1"/>
</dbReference>
<proteinExistence type="inferred from homology"/>
<keyword evidence="6" id="KW-0067">ATP-binding</keyword>
<feature type="domain" description="Polysaccharide chain length determinant N-terminal" evidence="11">
    <location>
        <begin position="2"/>
        <end position="49"/>
    </location>
</feature>
<keyword evidence="12" id="KW-0808">Transferase</keyword>
<keyword evidence="12" id="KW-0418">Kinase</keyword>
<feature type="transmembrane region" description="Helical" evidence="10">
    <location>
        <begin position="217"/>
        <end position="236"/>
    </location>
</feature>
<evidence type="ECO:0000256" key="4">
    <source>
        <dbReference type="ARBA" id="ARBA00022692"/>
    </source>
</evidence>
<reference evidence="12 13" key="1">
    <citation type="submission" date="2016-09" db="EMBL/GenBank/DDBJ databases">
        <authorList>
            <person name="Capua I."/>
            <person name="De Benedictis P."/>
            <person name="Joannis T."/>
            <person name="Lombin L.H."/>
            <person name="Cattoli G."/>
        </authorList>
    </citation>
    <scope>NUCLEOTIDE SEQUENCE [LARGE SCALE GENOMIC DNA]</scope>
    <source>
        <strain evidence="12 13">ISLP-3</strain>
    </source>
</reference>
<evidence type="ECO:0000259" key="11">
    <source>
        <dbReference type="Pfam" id="PF02706"/>
    </source>
</evidence>
<evidence type="ECO:0000256" key="1">
    <source>
        <dbReference type="ARBA" id="ARBA00004651"/>
    </source>
</evidence>